<feature type="compositionally biased region" description="Low complexity" evidence="1">
    <location>
        <begin position="12"/>
        <end position="22"/>
    </location>
</feature>
<organism evidence="2 3">
    <name type="scientific">Rangifer tarandus platyrhynchus</name>
    <name type="common">Svalbard reindeer</name>
    <dbReference type="NCBI Taxonomy" id="3082113"/>
    <lineage>
        <taxon>Eukaryota</taxon>
        <taxon>Metazoa</taxon>
        <taxon>Chordata</taxon>
        <taxon>Craniata</taxon>
        <taxon>Vertebrata</taxon>
        <taxon>Euteleostomi</taxon>
        <taxon>Mammalia</taxon>
        <taxon>Eutheria</taxon>
        <taxon>Laurasiatheria</taxon>
        <taxon>Artiodactyla</taxon>
        <taxon>Ruminantia</taxon>
        <taxon>Pecora</taxon>
        <taxon>Cervidae</taxon>
        <taxon>Odocoileinae</taxon>
        <taxon>Rangifer</taxon>
    </lineage>
</organism>
<feature type="region of interest" description="Disordered" evidence="1">
    <location>
        <begin position="1"/>
        <end position="25"/>
    </location>
</feature>
<evidence type="ECO:0000256" key="1">
    <source>
        <dbReference type="SAM" id="MobiDB-lite"/>
    </source>
</evidence>
<name>A0ABN8ZB96_RANTA</name>
<dbReference type="EMBL" id="OX459966">
    <property type="protein sequence ID" value="CAI9171172.1"/>
    <property type="molecule type" value="Genomic_DNA"/>
</dbReference>
<proteinExistence type="predicted"/>
<dbReference type="Proteomes" id="UP001176941">
    <property type="component" value="Chromosome 30"/>
</dbReference>
<reference evidence="2" key="1">
    <citation type="submission" date="2023-04" db="EMBL/GenBank/DDBJ databases">
        <authorList>
            <consortium name="ELIXIR-Norway"/>
        </authorList>
    </citation>
    <scope>NUCLEOTIDE SEQUENCE [LARGE SCALE GENOMIC DNA]</scope>
</reference>
<accession>A0ABN8ZB96</accession>
<protein>
    <submittedName>
        <fullName evidence="2">Uncharacterized protein</fullName>
    </submittedName>
</protein>
<gene>
    <name evidence="2" type="ORF">MRATA1EN1_LOCUS20134</name>
</gene>
<evidence type="ECO:0000313" key="2">
    <source>
        <dbReference type="EMBL" id="CAI9171172.1"/>
    </source>
</evidence>
<sequence length="103" mass="11295">MENVHRKATAPSSTSSVVTSDSNTPQDCGCQLYVLICPGLQWPHPPLLFGASVSYTVCLPNTRLCSENIYPAFRREMMQNSEVCFPLARGMPRSFPEPSLCGA</sequence>
<keyword evidence="3" id="KW-1185">Reference proteome</keyword>
<evidence type="ECO:0000313" key="3">
    <source>
        <dbReference type="Proteomes" id="UP001176941"/>
    </source>
</evidence>